<gene>
    <name evidence="2" type="ORF">COT12_03135</name>
</gene>
<dbReference type="InterPro" id="IPR058596">
    <property type="entry name" value="TraC-like_dom"/>
</dbReference>
<evidence type="ECO:0000259" key="1">
    <source>
        <dbReference type="Pfam" id="PF26593"/>
    </source>
</evidence>
<feature type="non-terminal residue" evidence="2">
    <location>
        <position position="223"/>
    </location>
</feature>
<protein>
    <recommendedName>
        <fullName evidence="1">TraC-like domain-containing protein</fullName>
    </recommendedName>
</protein>
<name>A0A2M6YBJ7_9BACT</name>
<proteinExistence type="predicted"/>
<sequence>MSLTLQGGVIANQKTKLAASTQETLEIAGVEDSIVILKDGSYRLIFEVTAVNFGLKSEREQNSIIFQFQGFLNSLHFPVELLVQSRKLDLTPYLAKLRQRATVQTTDLLKAQTLDYIDFVTELINMANIMKKRFYVIIGWENIELQNISFVDKLLNRGNSVSLLKISEKDFKSHGEELRQRADVIASGLGSIGLHCKQLSTSELIELYYNFYNPSIADKERLG</sequence>
<dbReference type="AlphaFoldDB" id="A0A2M6YBJ7"/>
<evidence type="ECO:0000313" key="3">
    <source>
        <dbReference type="Proteomes" id="UP000229896"/>
    </source>
</evidence>
<organism evidence="2 3">
    <name type="scientific">Candidatus Berkelbacteria bacterium CG08_land_8_20_14_0_20_39_8</name>
    <dbReference type="NCBI Taxonomy" id="1974511"/>
    <lineage>
        <taxon>Bacteria</taxon>
        <taxon>Candidatus Berkelbacteria</taxon>
    </lineage>
</organism>
<reference evidence="3" key="1">
    <citation type="submission" date="2017-09" db="EMBL/GenBank/DDBJ databases">
        <title>Depth-based differentiation of microbial function through sediment-hosted aquifers and enrichment of novel symbionts in the deep terrestrial subsurface.</title>
        <authorList>
            <person name="Probst A.J."/>
            <person name="Ladd B."/>
            <person name="Jarett J.K."/>
            <person name="Geller-Mcgrath D.E."/>
            <person name="Sieber C.M.K."/>
            <person name="Emerson J.B."/>
            <person name="Anantharaman K."/>
            <person name="Thomas B.C."/>
            <person name="Malmstrom R."/>
            <person name="Stieglmeier M."/>
            <person name="Klingl A."/>
            <person name="Woyke T."/>
            <person name="Ryan C.M."/>
            <person name="Banfield J.F."/>
        </authorList>
    </citation>
    <scope>NUCLEOTIDE SEQUENCE [LARGE SCALE GENOMIC DNA]</scope>
</reference>
<dbReference type="Pfam" id="PF26593">
    <property type="entry name" value="TraC-like"/>
    <property type="match status" value="1"/>
</dbReference>
<dbReference type="Proteomes" id="UP000229896">
    <property type="component" value="Unassembled WGS sequence"/>
</dbReference>
<comment type="caution">
    <text evidence="2">The sequence shown here is derived from an EMBL/GenBank/DDBJ whole genome shotgun (WGS) entry which is preliminary data.</text>
</comment>
<dbReference type="EMBL" id="PEXI01000099">
    <property type="protein sequence ID" value="PIU24050.1"/>
    <property type="molecule type" value="Genomic_DNA"/>
</dbReference>
<evidence type="ECO:0000313" key="2">
    <source>
        <dbReference type="EMBL" id="PIU24050.1"/>
    </source>
</evidence>
<accession>A0A2M6YBJ7</accession>
<feature type="domain" description="TraC-like" evidence="1">
    <location>
        <begin position="35"/>
        <end position="213"/>
    </location>
</feature>